<keyword evidence="8" id="KW-0368">Histidine biosynthesis</keyword>
<evidence type="ECO:0000256" key="3">
    <source>
        <dbReference type="ARBA" id="ARBA00005133"/>
    </source>
</evidence>
<dbReference type="InterPro" id="IPR044524">
    <property type="entry name" value="Isoase_HisA-like"/>
</dbReference>
<dbReference type="InterPro" id="IPR023016">
    <property type="entry name" value="HisA/PriA"/>
</dbReference>
<reference evidence="10" key="1">
    <citation type="submission" date="2018-05" db="EMBL/GenBank/DDBJ databases">
        <authorList>
            <person name="Lanie J.A."/>
            <person name="Ng W.-L."/>
            <person name="Kazmierczak K.M."/>
            <person name="Andrzejewski T.M."/>
            <person name="Davidsen T.M."/>
            <person name="Wayne K.J."/>
            <person name="Tettelin H."/>
            <person name="Glass J.I."/>
            <person name="Rusch D."/>
            <person name="Podicherti R."/>
            <person name="Tsui H.-C.T."/>
            <person name="Winkler M.E."/>
        </authorList>
    </citation>
    <scope>NUCLEOTIDE SEQUENCE</scope>
</reference>
<dbReference type="Pfam" id="PF00977">
    <property type="entry name" value="His_biosynth"/>
    <property type="match status" value="1"/>
</dbReference>
<evidence type="ECO:0000256" key="1">
    <source>
        <dbReference type="ARBA" id="ARBA00000901"/>
    </source>
</evidence>
<dbReference type="GO" id="GO:0003949">
    <property type="term" value="F:1-(5-phosphoribosyl)-5-[(5-phosphoribosylamino)methylideneamino]imidazole-4-carboxamide isomerase activity"/>
    <property type="evidence" value="ECO:0007669"/>
    <property type="project" value="UniProtKB-EC"/>
</dbReference>
<dbReference type="EMBL" id="UINC01231768">
    <property type="protein sequence ID" value="SVE64449.1"/>
    <property type="molecule type" value="Genomic_DNA"/>
</dbReference>
<dbReference type="GO" id="GO:0000105">
    <property type="term" value="P:L-histidine biosynthetic process"/>
    <property type="evidence" value="ECO:0007669"/>
    <property type="project" value="UniProtKB-UniPathway"/>
</dbReference>
<keyword evidence="7" id="KW-0028">Amino-acid biosynthesis</keyword>
<name>A0A383F666_9ZZZZ</name>
<dbReference type="SUPFAM" id="SSF51366">
    <property type="entry name" value="Ribulose-phoshate binding barrel"/>
    <property type="match status" value="1"/>
</dbReference>
<dbReference type="PANTHER" id="PTHR43090:SF2">
    <property type="entry name" value="1-(5-PHOSPHORIBOSYL)-5-[(5-PHOSPHORIBOSYLAMINO)METHYLIDENEAMINO] IMIDAZOLE-4-CARBOXAMIDE ISOMERASE"/>
    <property type="match status" value="1"/>
</dbReference>
<gene>
    <name evidence="10" type="ORF">METZ01_LOCUS517303</name>
</gene>
<dbReference type="GO" id="GO:0005737">
    <property type="term" value="C:cytoplasm"/>
    <property type="evidence" value="ECO:0007669"/>
    <property type="project" value="UniProtKB-SubCell"/>
</dbReference>
<evidence type="ECO:0000256" key="5">
    <source>
        <dbReference type="ARBA" id="ARBA00012550"/>
    </source>
</evidence>
<keyword evidence="9" id="KW-0413">Isomerase</keyword>
<dbReference type="InterPro" id="IPR011060">
    <property type="entry name" value="RibuloseP-bd_barrel"/>
</dbReference>
<evidence type="ECO:0000256" key="8">
    <source>
        <dbReference type="ARBA" id="ARBA00023102"/>
    </source>
</evidence>
<organism evidence="10">
    <name type="scientific">marine metagenome</name>
    <dbReference type="NCBI Taxonomy" id="408172"/>
    <lineage>
        <taxon>unclassified sequences</taxon>
        <taxon>metagenomes</taxon>
        <taxon>ecological metagenomes</taxon>
    </lineage>
</organism>
<evidence type="ECO:0000256" key="4">
    <source>
        <dbReference type="ARBA" id="ARBA00009667"/>
    </source>
</evidence>
<dbReference type="Gene3D" id="3.20.20.70">
    <property type="entry name" value="Aldolase class I"/>
    <property type="match status" value="1"/>
</dbReference>
<evidence type="ECO:0000256" key="9">
    <source>
        <dbReference type="ARBA" id="ARBA00023235"/>
    </source>
</evidence>
<dbReference type="UniPathway" id="UPA00031">
    <property type="reaction ID" value="UER00009"/>
</dbReference>
<dbReference type="AlphaFoldDB" id="A0A383F666"/>
<keyword evidence="6" id="KW-0963">Cytoplasm</keyword>
<accession>A0A383F666</accession>
<evidence type="ECO:0000256" key="7">
    <source>
        <dbReference type="ARBA" id="ARBA00022605"/>
    </source>
</evidence>
<dbReference type="EC" id="5.3.1.16" evidence="5"/>
<dbReference type="InterPro" id="IPR006062">
    <property type="entry name" value="His_biosynth"/>
</dbReference>
<comment type="catalytic activity">
    <reaction evidence="1">
        <text>1-(5-phospho-beta-D-ribosyl)-5-[(5-phospho-beta-D-ribosylamino)methylideneamino]imidazole-4-carboxamide = 5-[(5-phospho-1-deoxy-D-ribulos-1-ylimino)methylamino]-1-(5-phospho-beta-D-ribosyl)imidazole-4-carboxamide</text>
        <dbReference type="Rhea" id="RHEA:15469"/>
        <dbReference type="ChEBI" id="CHEBI:58435"/>
        <dbReference type="ChEBI" id="CHEBI:58525"/>
        <dbReference type="EC" id="5.3.1.16"/>
    </reaction>
</comment>
<comment type="pathway">
    <text evidence="3">Amino-acid biosynthesis; L-histidine biosynthesis; L-histidine from 5-phospho-alpha-D-ribose 1-diphosphate: step 4/9.</text>
</comment>
<protein>
    <recommendedName>
        <fullName evidence="5">1-(5-phosphoribosyl)-5-[(5-phosphoribosylamino)methylideneamino]imidazole-4-carboxamideisomerase</fullName>
        <ecNumber evidence="5">5.3.1.16</ecNumber>
    </recommendedName>
</protein>
<dbReference type="GO" id="GO:0000162">
    <property type="term" value="P:L-tryptophan biosynthetic process"/>
    <property type="evidence" value="ECO:0007669"/>
    <property type="project" value="TreeGrafter"/>
</dbReference>
<sequence length="139" mass="15205">MIFYPAIDLRHGQCVRLLHGEMEKATVFNDDPASQALTFQKHGGQWLHLVDLNGAFEGKPINGKAIEGILDAVEIPVQLGGGIRDMATIEMWLGRGVRRVILSTIAVRNPKLVREACKRHPGRVALGIDARDGFVAVEG</sequence>
<feature type="non-terminal residue" evidence="10">
    <location>
        <position position="139"/>
    </location>
</feature>
<dbReference type="InterPro" id="IPR013785">
    <property type="entry name" value="Aldolase_TIM"/>
</dbReference>
<dbReference type="CDD" id="cd04732">
    <property type="entry name" value="HisA"/>
    <property type="match status" value="1"/>
</dbReference>
<dbReference type="PANTHER" id="PTHR43090">
    <property type="entry name" value="1-(5-PHOSPHORIBOSYL)-5-[(5-PHOSPHORIBOSYLAMINO)METHYLIDENEAMINO] IMIDAZOLE-4-CARBOXAMIDE ISOMERASE"/>
    <property type="match status" value="1"/>
</dbReference>
<evidence type="ECO:0000256" key="2">
    <source>
        <dbReference type="ARBA" id="ARBA00004496"/>
    </source>
</evidence>
<comment type="similarity">
    <text evidence="4">Belongs to the HisA/HisF family.</text>
</comment>
<evidence type="ECO:0000313" key="10">
    <source>
        <dbReference type="EMBL" id="SVE64449.1"/>
    </source>
</evidence>
<evidence type="ECO:0000256" key="6">
    <source>
        <dbReference type="ARBA" id="ARBA00022490"/>
    </source>
</evidence>
<comment type="subcellular location">
    <subcellularLocation>
        <location evidence="2">Cytoplasm</location>
    </subcellularLocation>
</comment>
<proteinExistence type="inferred from homology"/>